<dbReference type="AlphaFoldDB" id="A0A919JRY2"/>
<feature type="domain" description="ABC transporter" evidence="1">
    <location>
        <begin position="29"/>
        <end position="143"/>
    </location>
</feature>
<accession>A0A919JRY2</accession>
<dbReference type="GO" id="GO:0005524">
    <property type="term" value="F:ATP binding"/>
    <property type="evidence" value="ECO:0007669"/>
    <property type="project" value="InterPro"/>
</dbReference>
<dbReference type="GO" id="GO:0016887">
    <property type="term" value="F:ATP hydrolysis activity"/>
    <property type="evidence" value="ECO:0007669"/>
    <property type="project" value="InterPro"/>
</dbReference>
<proteinExistence type="predicted"/>
<evidence type="ECO:0000259" key="1">
    <source>
        <dbReference type="Pfam" id="PF00005"/>
    </source>
</evidence>
<dbReference type="RefSeq" id="WP_203776880.1">
    <property type="nucleotide sequence ID" value="NZ_BAAAYJ010000053.1"/>
</dbReference>
<gene>
    <name evidence="2" type="ORF">Ani05nite_77890</name>
</gene>
<dbReference type="PANTHER" id="PTHR43875">
    <property type="entry name" value="MALTODEXTRIN IMPORT ATP-BINDING PROTEIN MSMX"/>
    <property type="match status" value="1"/>
</dbReference>
<dbReference type="EMBL" id="BOMQ01000098">
    <property type="protein sequence ID" value="GIE54255.1"/>
    <property type="molecule type" value="Genomic_DNA"/>
</dbReference>
<dbReference type="InterPro" id="IPR003439">
    <property type="entry name" value="ABC_transporter-like_ATP-bd"/>
</dbReference>
<dbReference type="SUPFAM" id="SSF52540">
    <property type="entry name" value="P-loop containing nucleoside triphosphate hydrolases"/>
    <property type="match status" value="1"/>
</dbReference>
<protein>
    <recommendedName>
        <fullName evidence="1">ABC transporter domain-containing protein</fullName>
    </recommendedName>
</protein>
<name>A0A919JRY2_9ACTN</name>
<dbReference type="GO" id="GO:0055052">
    <property type="term" value="C:ATP-binding cassette (ABC) transporter complex, substrate-binding subunit-containing"/>
    <property type="evidence" value="ECO:0007669"/>
    <property type="project" value="TreeGrafter"/>
</dbReference>
<comment type="caution">
    <text evidence="2">The sequence shown here is derived from an EMBL/GenBank/DDBJ whole genome shotgun (WGS) entry which is preliminary data.</text>
</comment>
<dbReference type="Proteomes" id="UP000647172">
    <property type="component" value="Unassembled WGS sequence"/>
</dbReference>
<dbReference type="InterPro" id="IPR027417">
    <property type="entry name" value="P-loop_NTPase"/>
</dbReference>
<evidence type="ECO:0000313" key="3">
    <source>
        <dbReference type="Proteomes" id="UP000647172"/>
    </source>
</evidence>
<keyword evidence="3" id="KW-1185">Reference proteome</keyword>
<dbReference type="Gene3D" id="3.40.50.300">
    <property type="entry name" value="P-loop containing nucleotide triphosphate hydrolases"/>
    <property type="match status" value="1"/>
</dbReference>
<sequence>MPGRDPVKVSFAAREADPVVVTAGADAATALARAVAGLAPAVSGQVLVGDRDVTALPPGARQIGYVPRGGALLPHLTVRQNIEYLVWRQESVHEIVRGWASTLVYQLELGPVLEQRPHEITAQQRMRGALARAVVSMPEALVLERPDPAVCGPLDDLLARIESPVSAAPATAVFGDRSVAPDGARTVAVTP</sequence>
<dbReference type="PANTHER" id="PTHR43875:SF1">
    <property type="entry name" value="OSMOPROTECTIVE COMPOUNDS UPTAKE ATP-BINDING PROTEIN GGTA"/>
    <property type="match status" value="1"/>
</dbReference>
<dbReference type="InterPro" id="IPR047641">
    <property type="entry name" value="ABC_transpr_MalK/UgpC-like"/>
</dbReference>
<reference evidence="2" key="1">
    <citation type="submission" date="2021-01" db="EMBL/GenBank/DDBJ databases">
        <title>Whole genome shotgun sequence of Actinoplanes nipponensis NBRC 14063.</title>
        <authorList>
            <person name="Komaki H."/>
            <person name="Tamura T."/>
        </authorList>
    </citation>
    <scope>NUCLEOTIDE SEQUENCE</scope>
    <source>
        <strain evidence="2">NBRC 14063</strain>
    </source>
</reference>
<dbReference type="Pfam" id="PF00005">
    <property type="entry name" value="ABC_tran"/>
    <property type="match status" value="1"/>
</dbReference>
<evidence type="ECO:0000313" key="2">
    <source>
        <dbReference type="EMBL" id="GIE54255.1"/>
    </source>
</evidence>
<organism evidence="2 3">
    <name type="scientific">Actinoplanes nipponensis</name>
    <dbReference type="NCBI Taxonomy" id="135950"/>
    <lineage>
        <taxon>Bacteria</taxon>
        <taxon>Bacillati</taxon>
        <taxon>Actinomycetota</taxon>
        <taxon>Actinomycetes</taxon>
        <taxon>Micromonosporales</taxon>
        <taxon>Micromonosporaceae</taxon>
        <taxon>Actinoplanes</taxon>
    </lineage>
</organism>